<dbReference type="PANTHER" id="PTHR14969:SF13">
    <property type="entry name" value="AT30094P"/>
    <property type="match status" value="1"/>
</dbReference>
<reference evidence="3 4" key="1">
    <citation type="journal article" date="2015" name="Genome Announc.">
        <title>Expanding the biotechnology potential of lactobacilli through comparative genomics of 213 strains and associated genera.</title>
        <authorList>
            <person name="Sun Z."/>
            <person name="Harris H.M."/>
            <person name="McCann A."/>
            <person name="Guo C."/>
            <person name="Argimon S."/>
            <person name="Zhang W."/>
            <person name="Yang X."/>
            <person name="Jeffery I.B."/>
            <person name="Cooney J.C."/>
            <person name="Kagawa T.F."/>
            <person name="Liu W."/>
            <person name="Song Y."/>
            <person name="Salvetti E."/>
            <person name="Wrobel A."/>
            <person name="Rasinkangas P."/>
            <person name="Parkhill J."/>
            <person name="Rea M.C."/>
            <person name="O'Sullivan O."/>
            <person name="Ritari J."/>
            <person name="Douillard F.P."/>
            <person name="Paul Ross R."/>
            <person name="Yang R."/>
            <person name="Briner A.E."/>
            <person name="Felis G.E."/>
            <person name="de Vos W.M."/>
            <person name="Barrangou R."/>
            <person name="Klaenhammer T.R."/>
            <person name="Caufield P.W."/>
            <person name="Cui Y."/>
            <person name="Zhang H."/>
            <person name="O'Toole P.W."/>
        </authorList>
    </citation>
    <scope>NUCLEOTIDE SEQUENCE [LARGE SCALE GENOMIC DNA]</scope>
    <source>
        <strain evidence="3 4">DSM 15945</strain>
    </source>
</reference>
<dbReference type="PANTHER" id="PTHR14969">
    <property type="entry name" value="SPHINGOSINE-1-PHOSPHATE PHOSPHOHYDROLASE"/>
    <property type="match status" value="1"/>
</dbReference>
<dbReference type="Gene3D" id="1.20.144.10">
    <property type="entry name" value="Phosphatidic acid phosphatase type 2/haloperoxidase"/>
    <property type="match status" value="2"/>
</dbReference>
<keyword evidence="1" id="KW-0812">Transmembrane</keyword>
<comment type="caution">
    <text evidence="3">The sequence shown here is derived from an EMBL/GenBank/DDBJ whole genome shotgun (WGS) entry which is preliminary data.</text>
</comment>
<sequence length="225" mass="24879">MRIQRWLLATIMITLVLILAVAITTSQPLIHQFDTWGLHAAGAVTPARTSWARFITNFGEPVNMTITAIVVSLWIMWRRRPSWAATVAGAVLSTAIINRLFKAVIERPRPFVADPTLHALTHASGWSFPSGHASASAALVTVIIIYIWHWHRRPLPRTLVVILGVIYAATIMWSRVYLHVHFASDVLAGALEGIACAIIAREIVRWITIRGSQDAIVDAPDDQAS</sequence>
<dbReference type="Proteomes" id="UP000051922">
    <property type="component" value="Unassembled WGS sequence"/>
</dbReference>
<dbReference type="AlphaFoldDB" id="A0A0R1TZY6"/>
<dbReference type="Pfam" id="PF01569">
    <property type="entry name" value="PAP2"/>
    <property type="match status" value="1"/>
</dbReference>
<evidence type="ECO:0000256" key="1">
    <source>
        <dbReference type="SAM" id="Phobius"/>
    </source>
</evidence>
<dbReference type="InterPro" id="IPR000326">
    <property type="entry name" value="PAP2/HPO"/>
</dbReference>
<dbReference type="InterPro" id="IPR036938">
    <property type="entry name" value="PAP2/HPO_sf"/>
</dbReference>
<dbReference type="RefSeq" id="WP_054651274.1">
    <property type="nucleotide sequence ID" value="NZ_AZFJ01000038.1"/>
</dbReference>
<feature type="domain" description="Phosphatidic acid phosphatase type 2/haloperoxidase" evidence="2">
    <location>
        <begin position="83"/>
        <end position="201"/>
    </location>
</feature>
<dbReference type="EMBL" id="AZFJ01000038">
    <property type="protein sequence ID" value="KRL86721.1"/>
    <property type="molecule type" value="Genomic_DNA"/>
</dbReference>
<evidence type="ECO:0000313" key="3">
    <source>
        <dbReference type="EMBL" id="KRL86721.1"/>
    </source>
</evidence>
<feature type="transmembrane region" description="Helical" evidence="1">
    <location>
        <begin position="155"/>
        <end position="174"/>
    </location>
</feature>
<gene>
    <name evidence="3" type="ORF">FC50_GL000543</name>
</gene>
<feature type="transmembrane region" description="Helical" evidence="1">
    <location>
        <begin position="125"/>
        <end position="148"/>
    </location>
</feature>
<dbReference type="PATRIC" id="fig|1423783.4.peg.562"/>
<evidence type="ECO:0000313" key="4">
    <source>
        <dbReference type="Proteomes" id="UP000051922"/>
    </source>
</evidence>
<dbReference type="OrthoDB" id="9789113at2"/>
<feature type="transmembrane region" description="Helical" evidence="1">
    <location>
        <begin position="84"/>
        <end position="105"/>
    </location>
</feature>
<dbReference type="SUPFAM" id="SSF48317">
    <property type="entry name" value="Acid phosphatase/Vanadium-dependent haloperoxidase"/>
    <property type="match status" value="1"/>
</dbReference>
<dbReference type="SMART" id="SM00014">
    <property type="entry name" value="acidPPc"/>
    <property type="match status" value="1"/>
</dbReference>
<keyword evidence="1" id="KW-0472">Membrane</keyword>
<accession>A0A0R1TZY6</accession>
<keyword evidence="4" id="KW-1185">Reference proteome</keyword>
<name>A0A0R1TZY6_9LACO</name>
<dbReference type="CDD" id="cd03392">
    <property type="entry name" value="PAP2_like_2"/>
    <property type="match status" value="1"/>
</dbReference>
<organism evidence="3 4">
    <name type="scientific">Lacticaseibacillus pantheris DSM 15945 = JCM 12539 = NBRC 106106</name>
    <dbReference type="NCBI Taxonomy" id="1423783"/>
    <lineage>
        <taxon>Bacteria</taxon>
        <taxon>Bacillati</taxon>
        <taxon>Bacillota</taxon>
        <taxon>Bacilli</taxon>
        <taxon>Lactobacillales</taxon>
        <taxon>Lactobacillaceae</taxon>
        <taxon>Lacticaseibacillus</taxon>
    </lineage>
</organism>
<keyword evidence="1" id="KW-1133">Transmembrane helix</keyword>
<evidence type="ECO:0000259" key="2">
    <source>
        <dbReference type="SMART" id="SM00014"/>
    </source>
</evidence>
<feature type="transmembrane region" description="Helical" evidence="1">
    <location>
        <begin position="58"/>
        <end position="77"/>
    </location>
</feature>
<dbReference type="STRING" id="1423783.FC50_GL000543"/>
<proteinExistence type="predicted"/>
<protein>
    <recommendedName>
        <fullName evidence="2">Phosphatidic acid phosphatase type 2/haloperoxidase domain-containing protein</fullName>
    </recommendedName>
</protein>